<name>A0A9P5C3Y8_9PLEO</name>
<protein>
    <recommendedName>
        <fullName evidence="3">Heterokaryon incompatibility domain-containing protein</fullName>
    </recommendedName>
</protein>
<organism evidence="1 2">
    <name type="scientific">Didymella heteroderae</name>
    <dbReference type="NCBI Taxonomy" id="1769908"/>
    <lineage>
        <taxon>Eukaryota</taxon>
        <taxon>Fungi</taxon>
        <taxon>Dikarya</taxon>
        <taxon>Ascomycota</taxon>
        <taxon>Pezizomycotina</taxon>
        <taxon>Dothideomycetes</taxon>
        <taxon>Pleosporomycetidae</taxon>
        <taxon>Pleosporales</taxon>
        <taxon>Pleosporineae</taxon>
        <taxon>Didymellaceae</taxon>
        <taxon>Didymella</taxon>
    </lineage>
</organism>
<sequence>MSTIYSNAAQVLSYLGVEPSQVTNKLQEVINFLQDQTQVIPTEPSRRENFWGFLRLPYFDRVWIMQEIGLAQLVTLIIGDYEIRWTGHAISRTLDACSMLDFKPPSVLRWTPSSRPEEQSDILAVLSKSRNCSARDPRDKVYALLGLMDSRYASEFPVDYSAEPLEVYAKLAAYCIENLGRFDILQHCQHVSDSDCHWQNTGEVPSWIPQWDFKDAYEPLPAQFTVLEKQHFASAWHMATTNPGAWLRNELPLRLMLERVINDFVLDQNFYAADANLSTATCRKQVHKWSELQSVYNPDSLLSAEDDEHIAQQIVHRQSFNFSYKILEREVLSKEHPAMVQAAKRSQDGFVPTSPKIPCLKLRAHRLDSIVRHIGPIAAQRVTTIPQAAWSALGVPYCKICTTPAQSDPAYRASLWQQRRDMMANVEDLGPGKTAFATAHSVGFTHGRFVSGDSVWALYGADVPFILRERDGHHELLGDCYLHRAGQPFLCEHCGHEATPWPMQTEIIDIW</sequence>
<comment type="caution">
    <text evidence="1">The sequence shown here is derived from an EMBL/GenBank/DDBJ whole genome shotgun (WGS) entry which is preliminary data.</text>
</comment>
<dbReference type="PANTHER" id="PTHR24148:SF73">
    <property type="entry name" value="HET DOMAIN PROTEIN (AFU_ORTHOLOGUE AFUA_8G01020)"/>
    <property type="match status" value="1"/>
</dbReference>
<reference evidence="1" key="1">
    <citation type="submission" date="2019-04" db="EMBL/GenBank/DDBJ databases">
        <title>Sequencing of skin fungus with MAO and IRED activity.</title>
        <authorList>
            <person name="Marsaioli A.J."/>
            <person name="Bonatto J.M.C."/>
            <person name="Reis Junior O."/>
        </authorList>
    </citation>
    <scope>NUCLEOTIDE SEQUENCE</scope>
    <source>
        <strain evidence="1">28M1</strain>
    </source>
</reference>
<dbReference type="OrthoDB" id="2157530at2759"/>
<evidence type="ECO:0000313" key="1">
    <source>
        <dbReference type="EMBL" id="KAF3045581.1"/>
    </source>
</evidence>
<keyword evidence="2" id="KW-1185">Reference proteome</keyword>
<proteinExistence type="predicted"/>
<dbReference type="EMBL" id="SWKV01000006">
    <property type="protein sequence ID" value="KAF3045581.1"/>
    <property type="molecule type" value="Genomic_DNA"/>
</dbReference>
<gene>
    <name evidence="1" type="ORF">E8E12_010187</name>
</gene>
<dbReference type="Proteomes" id="UP000758155">
    <property type="component" value="Unassembled WGS sequence"/>
</dbReference>
<evidence type="ECO:0000313" key="2">
    <source>
        <dbReference type="Proteomes" id="UP000758155"/>
    </source>
</evidence>
<accession>A0A9P5C3Y8</accession>
<dbReference type="AlphaFoldDB" id="A0A9P5C3Y8"/>
<dbReference type="InterPro" id="IPR052895">
    <property type="entry name" value="HetReg/Transcr_Mod"/>
</dbReference>
<evidence type="ECO:0008006" key="3">
    <source>
        <dbReference type="Google" id="ProtNLM"/>
    </source>
</evidence>
<dbReference type="PANTHER" id="PTHR24148">
    <property type="entry name" value="ANKYRIN REPEAT DOMAIN-CONTAINING PROTEIN 39 HOMOLOG-RELATED"/>
    <property type="match status" value="1"/>
</dbReference>